<reference evidence="1 2" key="1">
    <citation type="submission" date="2019-05" db="EMBL/GenBank/DDBJ databases">
        <title>Another draft genome of Portunus trituberculatus and its Hox gene families provides insights of decapod evolution.</title>
        <authorList>
            <person name="Jeong J.-H."/>
            <person name="Song I."/>
            <person name="Kim S."/>
            <person name="Choi T."/>
            <person name="Kim D."/>
            <person name="Ryu S."/>
            <person name="Kim W."/>
        </authorList>
    </citation>
    <scope>NUCLEOTIDE SEQUENCE [LARGE SCALE GENOMIC DNA]</scope>
    <source>
        <tissue evidence="1">Muscle</tissue>
    </source>
</reference>
<dbReference type="AlphaFoldDB" id="A0A5B7G2R4"/>
<sequence length="147" mass="15879">MICVLDPQTVGNPQEWQGASPEYEFAGKLCRGVVDVEVAAIKAGKGRHYAGVGGDLWTAKPPCVPRRGSGSTYTQETLDSQAAQTRHFPAQIADKDCVGEWKKLTTRQTPTVAVLIISPLLHPRQEQRPVVSGVKCRSLHTRSGSSA</sequence>
<dbReference type="Proteomes" id="UP000324222">
    <property type="component" value="Unassembled WGS sequence"/>
</dbReference>
<protein>
    <submittedName>
        <fullName evidence="1">Uncharacterized protein</fullName>
    </submittedName>
</protein>
<proteinExistence type="predicted"/>
<organism evidence="1 2">
    <name type="scientific">Portunus trituberculatus</name>
    <name type="common">Swimming crab</name>
    <name type="synonym">Neptunus trituberculatus</name>
    <dbReference type="NCBI Taxonomy" id="210409"/>
    <lineage>
        <taxon>Eukaryota</taxon>
        <taxon>Metazoa</taxon>
        <taxon>Ecdysozoa</taxon>
        <taxon>Arthropoda</taxon>
        <taxon>Crustacea</taxon>
        <taxon>Multicrustacea</taxon>
        <taxon>Malacostraca</taxon>
        <taxon>Eumalacostraca</taxon>
        <taxon>Eucarida</taxon>
        <taxon>Decapoda</taxon>
        <taxon>Pleocyemata</taxon>
        <taxon>Brachyura</taxon>
        <taxon>Eubrachyura</taxon>
        <taxon>Portunoidea</taxon>
        <taxon>Portunidae</taxon>
        <taxon>Portuninae</taxon>
        <taxon>Portunus</taxon>
    </lineage>
</organism>
<evidence type="ECO:0000313" key="1">
    <source>
        <dbReference type="EMBL" id="MPC53222.1"/>
    </source>
</evidence>
<comment type="caution">
    <text evidence="1">The sequence shown here is derived from an EMBL/GenBank/DDBJ whole genome shotgun (WGS) entry which is preliminary data.</text>
</comment>
<keyword evidence="2" id="KW-1185">Reference proteome</keyword>
<evidence type="ECO:0000313" key="2">
    <source>
        <dbReference type="Proteomes" id="UP000324222"/>
    </source>
</evidence>
<name>A0A5B7G2R4_PORTR</name>
<accession>A0A5B7G2R4</accession>
<dbReference type="EMBL" id="VSRR010011467">
    <property type="protein sequence ID" value="MPC53222.1"/>
    <property type="molecule type" value="Genomic_DNA"/>
</dbReference>
<gene>
    <name evidence="1" type="ORF">E2C01_047110</name>
</gene>